<gene>
    <name evidence="1" type="ordered locus">ambt_08405</name>
</gene>
<evidence type="ECO:0008006" key="3">
    <source>
        <dbReference type="Google" id="ProtNLM"/>
    </source>
</evidence>
<reference evidence="1 2" key="1">
    <citation type="journal article" date="2011" name="J. Bacteriol.">
        <title>Complete genome sequence of the polycyclic aromatic hydrocarbon-degrading bacterium Alteromonas sp. strain SN2.</title>
        <authorList>
            <person name="Jin H.M."/>
            <person name="Jeong H."/>
            <person name="Moon E.J."/>
            <person name="Math R.K."/>
            <person name="Lee K."/>
            <person name="Kim H.J."/>
            <person name="Jeon C.O."/>
            <person name="Oh T.K."/>
            <person name="Kim J.F."/>
        </authorList>
    </citation>
    <scope>NUCLEOTIDE SEQUENCE [LARGE SCALE GENOMIC DNA]</scope>
    <source>
        <strain evidence="2">JCM 17741 / KACC 18427 / KCTC 11700BP / SN2</strain>
    </source>
</reference>
<keyword evidence="2" id="KW-1185">Reference proteome</keyword>
<dbReference type="InterPro" id="IPR021109">
    <property type="entry name" value="Peptidase_aspartic_dom_sf"/>
</dbReference>
<sequence>MKMLLQLSVLIIIFIITLSSCSIVNSLRMMNANNEIKPSWKTAQRNKQILTAHYIGEKPYIKLTVNKQHELLFLVDTGASFTMLFDTPAVSKLQFKKGYSLAVAGWGEGENTPAYQTQLSELEINDISFEKVDVAYIPVSTSQYYLTEDEAIFDGVIGHDLMRHFVWTFDKKNQTISLSVEASPRQANDVVLPFKTSLSKISIPSTVYFNDKDSITRNIVIDTGSRHYMKMNTAFTDKNKIKLPASSIRAADFGLSGKAPHQRMTLPALQLGYLTLRSVKTNIIKSDDEDDWWILGSALLNQFVTIIDYPNRQFTIRPYPDVKFKTRYNLAGLDLRKLRGGNLIVRYVYPKLPGQIAAIQAGDVVSSINNKRSDTITEEDWLLMASEPSDFTLCFTTDICKSFQTEEIEGYSVR</sequence>
<evidence type="ECO:0000313" key="1">
    <source>
        <dbReference type="EMBL" id="AEF03209.1"/>
    </source>
</evidence>
<dbReference type="RefSeq" id="WP_013784147.1">
    <property type="nucleotide sequence ID" value="NC_015554.1"/>
</dbReference>
<protein>
    <recommendedName>
        <fullName evidence="3">PDZ domain-containing protein</fullName>
    </recommendedName>
</protein>
<dbReference type="EMBL" id="CP002339">
    <property type="protein sequence ID" value="AEF03209.1"/>
    <property type="molecule type" value="Genomic_DNA"/>
</dbReference>
<dbReference type="AlphaFoldDB" id="F5Z816"/>
<dbReference type="Pfam" id="PF13650">
    <property type="entry name" value="Asp_protease_2"/>
    <property type="match status" value="1"/>
</dbReference>
<proteinExistence type="predicted"/>
<dbReference type="PROSITE" id="PS51257">
    <property type="entry name" value="PROKAR_LIPOPROTEIN"/>
    <property type="match status" value="1"/>
</dbReference>
<dbReference type="OrthoDB" id="3521766at2"/>
<organism evidence="1 2">
    <name type="scientific">Alteromonas naphthalenivorans</name>
    <dbReference type="NCBI Taxonomy" id="715451"/>
    <lineage>
        <taxon>Bacteria</taxon>
        <taxon>Pseudomonadati</taxon>
        <taxon>Pseudomonadota</taxon>
        <taxon>Gammaproteobacteria</taxon>
        <taxon>Alteromonadales</taxon>
        <taxon>Alteromonadaceae</taxon>
        <taxon>Alteromonas/Salinimonas group</taxon>
        <taxon>Alteromonas</taxon>
    </lineage>
</organism>
<dbReference type="HOGENOM" id="CLU_663315_0_0_6"/>
<dbReference type="Proteomes" id="UP000000683">
    <property type="component" value="Chromosome"/>
</dbReference>
<name>F5Z816_ALTNA</name>
<dbReference type="KEGG" id="alt:ambt_08405"/>
<accession>F5Z816</accession>
<dbReference type="Gene3D" id="2.40.70.10">
    <property type="entry name" value="Acid Proteases"/>
    <property type="match status" value="2"/>
</dbReference>
<evidence type="ECO:0000313" key="2">
    <source>
        <dbReference type="Proteomes" id="UP000000683"/>
    </source>
</evidence>
<dbReference type="SUPFAM" id="SSF50630">
    <property type="entry name" value="Acid proteases"/>
    <property type="match status" value="1"/>
</dbReference>
<dbReference type="eggNOG" id="COG0793">
    <property type="taxonomic scope" value="Bacteria"/>
</dbReference>